<dbReference type="Pfam" id="PF19374">
    <property type="entry name" value="DUF5949"/>
    <property type="match status" value="1"/>
</dbReference>
<accession>A0A918NAW4</accession>
<protein>
    <submittedName>
        <fullName evidence="1">Uncharacterized protein</fullName>
    </submittedName>
</protein>
<evidence type="ECO:0000313" key="2">
    <source>
        <dbReference type="Proteomes" id="UP000645555"/>
    </source>
</evidence>
<reference evidence="1" key="1">
    <citation type="journal article" date="2014" name="Int. J. Syst. Evol. Microbiol.">
        <title>Complete genome sequence of Corynebacterium casei LMG S-19264T (=DSM 44701T), isolated from a smear-ripened cheese.</title>
        <authorList>
            <consortium name="US DOE Joint Genome Institute (JGI-PGF)"/>
            <person name="Walter F."/>
            <person name="Albersmeier A."/>
            <person name="Kalinowski J."/>
            <person name="Ruckert C."/>
        </authorList>
    </citation>
    <scope>NUCLEOTIDE SEQUENCE</scope>
    <source>
        <strain evidence="1">JCM 4956</strain>
    </source>
</reference>
<reference evidence="1" key="2">
    <citation type="submission" date="2020-09" db="EMBL/GenBank/DDBJ databases">
        <authorList>
            <person name="Sun Q."/>
            <person name="Ohkuma M."/>
        </authorList>
    </citation>
    <scope>NUCLEOTIDE SEQUENCE</scope>
    <source>
        <strain evidence="1">JCM 4956</strain>
    </source>
</reference>
<gene>
    <name evidence="1" type="ORF">GCM10010515_22060</name>
</gene>
<keyword evidence="2" id="KW-1185">Reference proteome</keyword>
<name>A0A918NAW4_9ACTN</name>
<sequence length="144" mass="14989">MAWSGEHPDGDMPYLLAYSLGDGENGPEGSAIAVGHLLRANGLSIGDTVTDATLQPSFPVGLLVQGEQAVVTMPRLNAQCPVPPEWLAAVGVRGHAYLLFTTRPWPEAAPGRPVSPEALAAFAGDEETLNASAHALLPARSLRG</sequence>
<evidence type="ECO:0000313" key="1">
    <source>
        <dbReference type="EMBL" id="GGX54396.1"/>
    </source>
</evidence>
<proteinExistence type="predicted"/>
<dbReference type="InterPro" id="IPR045993">
    <property type="entry name" value="DUF5949"/>
</dbReference>
<comment type="caution">
    <text evidence="1">The sequence shown here is derived from an EMBL/GenBank/DDBJ whole genome shotgun (WGS) entry which is preliminary data.</text>
</comment>
<dbReference type="AlphaFoldDB" id="A0A918NAW4"/>
<dbReference type="EMBL" id="BMWD01000006">
    <property type="protein sequence ID" value="GGX54396.1"/>
    <property type="molecule type" value="Genomic_DNA"/>
</dbReference>
<organism evidence="1 2">
    <name type="scientific">Streptomyces fructofermentans</name>
    <dbReference type="NCBI Taxonomy" id="152141"/>
    <lineage>
        <taxon>Bacteria</taxon>
        <taxon>Bacillati</taxon>
        <taxon>Actinomycetota</taxon>
        <taxon>Actinomycetes</taxon>
        <taxon>Kitasatosporales</taxon>
        <taxon>Streptomycetaceae</taxon>
        <taxon>Streptomyces</taxon>
    </lineage>
</organism>
<dbReference type="Proteomes" id="UP000645555">
    <property type="component" value="Unassembled WGS sequence"/>
</dbReference>